<protein>
    <submittedName>
        <fullName evidence="1">Uncharacterized protein</fullName>
    </submittedName>
</protein>
<accession>A0A4P7LU83</accession>
<evidence type="ECO:0000313" key="2">
    <source>
        <dbReference type="Proteomes" id="UP000295294"/>
    </source>
</evidence>
<dbReference type="AlphaFoldDB" id="A0A4P7LU83"/>
<dbReference type="KEGG" id="cox:E0W60_33745"/>
<sequence>MSRKAEQVVRELDALRATLCAVGVVGVVEGYPAIRRESVLELVDRARAEIGSMAQTTHTEQSSSTAEAYQVPAGWTLVPTTPTAEMKAACRVAGKLRVWEDMLSASPTPPLTSPDSASDVIDVHQHHVGIRIDGHYYGLAAVRRALAAEHQRLLAARSPDGQSGEETRF</sequence>
<reference evidence="1 2" key="1">
    <citation type="submission" date="2019-03" db="EMBL/GenBank/DDBJ databases">
        <title>Efficiently degradation of phenoxyalkanoic acid herbicides by Cupriavidus oxalaticus strain X32.</title>
        <authorList>
            <person name="Sheng X."/>
        </authorList>
    </citation>
    <scope>NUCLEOTIDE SEQUENCE [LARGE SCALE GENOMIC DNA]</scope>
    <source>
        <strain evidence="1 2">X32</strain>
        <plasmid evidence="1 2">unnamed2</plasmid>
    </source>
</reference>
<gene>
    <name evidence="1" type="ORF">E0W60_33745</name>
</gene>
<proteinExistence type="predicted"/>
<dbReference type="RefSeq" id="WP_135707192.1">
    <property type="nucleotide sequence ID" value="NZ_CP038637.1"/>
</dbReference>
<dbReference type="EMBL" id="CP038637">
    <property type="protein sequence ID" value="QBY56021.1"/>
    <property type="molecule type" value="Genomic_DNA"/>
</dbReference>
<evidence type="ECO:0000313" key="1">
    <source>
        <dbReference type="EMBL" id="QBY56021.1"/>
    </source>
</evidence>
<name>A0A4P7LU83_9BURK</name>
<organism evidence="1 2">
    <name type="scientific">Cupriavidus oxalaticus</name>
    <dbReference type="NCBI Taxonomy" id="96344"/>
    <lineage>
        <taxon>Bacteria</taxon>
        <taxon>Pseudomonadati</taxon>
        <taxon>Pseudomonadota</taxon>
        <taxon>Betaproteobacteria</taxon>
        <taxon>Burkholderiales</taxon>
        <taxon>Burkholderiaceae</taxon>
        <taxon>Cupriavidus</taxon>
    </lineage>
</organism>
<geneLocation type="plasmid" evidence="1">
    <name>unnamed2</name>
</geneLocation>
<dbReference type="Proteomes" id="UP000295294">
    <property type="component" value="Plasmid unnamed2"/>
</dbReference>
<keyword evidence="1" id="KW-0614">Plasmid</keyword>